<proteinExistence type="predicted"/>
<gene>
    <name evidence="2" type="ORF">PsYK624_084150</name>
</gene>
<protein>
    <recommendedName>
        <fullName evidence="1">BTB domain-containing protein</fullName>
    </recommendedName>
</protein>
<evidence type="ECO:0000313" key="2">
    <source>
        <dbReference type="EMBL" id="GJE92261.1"/>
    </source>
</evidence>
<keyword evidence="3" id="KW-1185">Reference proteome</keyword>
<organism evidence="2 3">
    <name type="scientific">Phanerochaete sordida</name>
    <dbReference type="NCBI Taxonomy" id="48140"/>
    <lineage>
        <taxon>Eukaryota</taxon>
        <taxon>Fungi</taxon>
        <taxon>Dikarya</taxon>
        <taxon>Basidiomycota</taxon>
        <taxon>Agaricomycotina</taxon>
        <taxon>Agaricomycetes</taxon>
        <taxon>Polyporales</taxon>
        <taxon>Phanerochaetaceae</taxon>
        <taxon>Phanerochaete</taxon>
    </lineage>
</organism>
<dbReference type="Proteomes" id="UP000703269">
    <property type="component" value="Unassembled WGS sequence"/>
</dbReference>
<dbReference type="PROSITE" id="PS50097">
    <property type="entry name" value="BTB"/>
    <property type="match status" value="1"/>
</dbReference>
<reference evidence="2 3" key="1">
    <citation type="submission" date="2021-08" db="EMBL/GenBank/DDBJ databases">
        <title>Draft Genome Sequence of Phanerochaete sordida strain YK-624.</title>
        <authorList>
            <person name="Mori T."/>
            <person name="Dohra H."/>
            <person name="Suzuki T."/>
            <person name="Kawagishi H."/>
            <person name="Hirai H."/>
        </authorList>
    </citation>
    <scope>NUCLEOTIDE SEQUENCE [LARGE SCALE GENOMIC DNA]</scope>
    <source>
        <strain evidence="2 3">YK-624</strain>
    </source>
</reference>
<sequence length="310" mass="34614">MQSEDTDVKADATPEPDEHPVFHELFNAPGADTVLGSRDQVLFRVHSFTLKTTSGWFRDMFSLPQKEPTGEHRVDLFVDEDAATLEALLRCVCGLAIPALESYDVIEGLLYAAEKYDMPGPLSIVRALVSTPPLLADPLRLFVLACRYGWDDVAQLAAARTLALDLHDARHLPQLLKLSSLPLLGLQAMHRARRDALAERLNDAPFVGEGTDSTCSHCGSSVDYHTWRELKHRIVMEMDVRPLGDTVVDPGLSDWPEAQRCWAARCGNCTRVLYDKKETLRVIRSRIDELPTTMNLRIPPAGHDRPTIID</sequence>
<feature type="domain" description="BTB" evidence="1">
    <location>
        <begin position="31"/>
        <end position="90"/>
    </location>
</feature>
<dbReference type="SUPFAM" id="SSF54695">
    <property type="entry name" value="POZ domain"/>
    <property type="match status" value="1"/>
</dbReference>
<dbReference type="CDD" id="cd18186">
    <property type="entry name" value="BTB_POZ_ZBTB_KLHL-like"/>
    <property type="match status" value="1"/>
</dbReference>
<name>A0A9P3LE88_9APHY</name>
<dbReference type="Pfam" id="PF00651">
    <property type="entry name" value="BTB"/>
    <property type="match status" value="1"/>
</dbReference>
<dbReference type="InterPro" id="IPR000210">
    <property type="entry name" value="BTB/POZ_dom"/>
</dbReference>
<dbReference type="AlphaFoldDB" id="A0A9P3LE88"/>
<evidence type="ECO:0000259" key="1">
    <source>
        <dbReference type="PROSITE" id="PS50097"/>
    </source>
</evidence>
<accession>A0A9P3LE88</accession>
<dbReference type="Gene3D" id="3.30.710.10">
    <property type="entry name" value="Potassium Channel Kv1.1, Chain A"/>
    <property type="match status" value="1"/>
</dbReference>
<dbReference type="EMBL" id="BPQB01000025">
    <property type="protein sequence ID" value="GJE92261.1"/>
    <property type="molecule type" value="Genomic_DNA"/>
</dbReference>
<comment type="caution">
    <text evidence="2">The sequence shown here is derived from an EMBL/GenBank/DDBJ whole genome shotgun (WGS) entry which is preliminary data.</text>
</comment>
<dbReference type="OrthoDB" id="3238622at2759"/>
<evidence type="ECO:0000313" key="3">
    <source>
        <dbReference type="Proteomes" id="UP000703269"/>
    </source>
</evidence>
<dbReference type="InterPro" id="IPR011333">
    <property type="entry name" value="SKP1/BTB/POZ_sf"/>
</dbReference>